<proteinExistence type="predicted"/>
<dbReference type="InterPro" id="IPR007210">
    <property type="entry name" value="ABC_Gly_betaine_transp_sub-bd"/>
</dbReference>
<accession>A0AAI8BCV4</accession>
<dbReference type="SUPFAM" id="SSF53850">
    <property type="entry name" value="Periplasmic binding protein-like II"/>
    <property type="match status" value="1"/>
</dbReference>
<dbReference type="GO" id="GO:0022857">
    <property type="term" value="F:transmembrane transporter activity"/>
    <property type="evidence" value="ECO:0007669"/>
    <property type="project" value="InterPro"/>
</dbReference>
<sequence>MAAQRIDILGWEPHLTNTKFHLVYLSGGDAYFGPNYGGATVNTVARADFLGRCANLARLFRQMTFTVDLENEMIAGMLQEKLSAVDAAQRALRAHPSLVDEWLGGVTTATGAPGLPAVRAALDAR</sequence>
<evidence type="ECO:0000259" key="1">
    <source>
        <dbReference type="Pfam" id="PF04069"/>
    </source>
</evidence>
<name>A0AAI8BCV4_9BURK</name>
<dbReference type="Proteomes" id="UP000029424">
    <property type="component" value="Chromosome 2"/>
</dbReference>
<evidence type="ECO:0000313" key="3">
    <source>
        <dbReference type="Proteomes" id="UP000029424"/>
    </source>
</evidence>
<gene>
    <name evidence="2" type="ORF">DM82_4664</name>
</gene>
<evidence type="ECO:0000313" key="2">
    <source>
        <dbReference type="EMBL" id="AIO70518.1"/>
    </source>
</evidence>
<dbReference type="AlphaFoldDB" id="A0AAI8BCV4"/>
<dbReference type="Gene3D" id="3.40.190.10">
    <property type="entry name" value="Periplasmic binding protein-like II"/>
    <property type="match status" value="1"/>
</dbReference>
<organism evidence="2 3">
    <name type="scientific">Burkholderia oklahomensis</name>
    <dbReference type="NCBI Taxonomy" id="342113"/>
    <lineage>
        <taxon>Bacteria</taxon>
        <taxon>Pseudomonadati</taxon>
        <taxon>Pseudomonadota</taxon>
        <taxon>Betaproteobacteria</taxon>
        <taxon>Burkholderiales</taxon>
        <taxon>Burkholderiaceae</taxon>
        <taxon>Burkholderia</taxon>
        <taxon>pseudomallei group</taxon>
    </lineage>
</organism>
<dbReference type="EMBL" id="CP008727">
    <property type="protein sequence ID" value="AIO70518.1"/>
    <property type="molecule type" value="Genomic_DNA"/>
</dbReference>
<dbReference type="Pfam" id="PF04069">
    <property type="entry name" value="OpuAC"/>
    <property type="match status" value="1"/>
</dbReference>
<protein>
    <submittedName>
        <fullName evidence="2">Substrate binding domain of ABC-type glycine betaine transport system family protein</fullName>
    </submittedName>
</protein>
<dbReference type="GO" id="GO:0043190">
    <property type="term" value="C:ATP-binding cassette (ABC) transporter complex"/>
    <property type="evidence" value="ECO:0007669"/>
    <property type="project" value="InterPro"/>
</dbReference>
<feature type="domain" description="ABC-type glycine betaine transport system substrate-binding" evidence="1">
    <location>
        <begin position="8"/>
        <end position="93"/>
    </location>
</feature>
<reference evidence="2 3" key="1">
    <citation type="submission" date="2014-06" db="EMBL/GenBank/DDBJ databases">
        <authorList>
            <person name="Bishop-Lilly K.A."/>
            <person name="Broomall S.M."/>
            <person name="Chain P.S."/>
            <person name="Chertkov O."/>
            <person name="Coyne S.R."/>
            <person name="Daligault H.E."/>
            <person name="Davenport K.W."/>
            <person name="Erkkila T."/>
            <person name="Frey K.G."/>
            <person name="Gibbons H.S."/>
            <person name="Gu W."/>
            <person name="Jaissle J."/>
            <person name="Johnson S.L."/>
            <person name="Koroleva G.I."/>
            <person name="Ladner J.T."/>
            <person name="Lo C.-C."/>
            <person name="Minogue T.D."/>
            <person name="Munk C."/>
            <person name="Palacios G.F."/>
            <person name="Redden C.L."/>
            <person name="Rosenzweig C.N."/>
            <person name="Scholz M.B."/>
            <person name="Teshima H."/>
            <person name="Xu Y."/>
        </authorList>
    </citation>
    <scope>NUCLEOTIDE SEQUENCE [LARGE SCALE GENOMIC DNA]</scope>
    <source>
        <strain evidence="2 3">EO147</strain>
    </source>
</reference>
<keyword evidence="3" id="KW-1185">Reference proteome</keyword>
<dbReference type="KEGG" id="bok:DM82_4664"/>